<dbReference type="AlphaFoldDB" id="A0AAD0VN26"/>
<proteinExistence type="inferred from homology"/>
<evidence type="ECO:0000256" key="3">
    <source>
        <dbReference type="SAM" id="Coils"/>
    </source>
</evidence>
<dbReference type="Gene3D" id="2.40.50.100">
    <property type="match status" value="1"/>
</dbReference>
<sequence length="390" mass="43693">MVNIAIIKSLKNLKRPILKYHKNIFSLLLITLIFTSCEQKEQTTNTQASIEVGYINVKKEPISVELELLGKVKAKEEALIRPQIGGIIEKQLFKEGSFVKQGDILYKIDNSSYKASVNQAQALLNSARANLKSLESKQRRADELLKFDGISQQEVDDIKASFLQAKALVEQRIAELENTKIDLARCDIKAPISGYIGISNVTVGALVNANQSEELATIKDTKTVFVDLTQSYNEILALRNIINFEDGISVNLKFDDNTPYNLEGKLEAKELSVDENSQTVTLRAIFSNPNNLLLPGMMTKATLKSQKEVNGFLLPQQAVLRDQKANPIITLITPENKTTTRIIQIQRSFENSWIILDGIEESDKIIIEGLNKINNRTTVIAKDLTNKYKD</sequence>
<dbReference type="Gene3D" id="2.40.30.170">
    <property type="match status" value="1"/>
</dbReference>
<evidence type="ECO:0000259" key="4">
    <source>
        <dbReference type="Pfam" id="PF25876"/>
    </source>
</evidence>
<comment type="similarity">
    <text evidence="2">Belongs to the membrane fusion protein (MFP) (TC 8.A.1) family.</text>
</comment>
<protein>
    <submittedName>
        <fullName evidence="8">RND family efflux system, membrane fusion protein</fullName>
    </submittedName>
</protein>
<evidence type="ECO:0000259" key="7">
    <source>
        <dbReference type="Pfam" id="PF25967"/>
    </source>
</evidence>
<dbReference type="InterPro" id="IPR058624">
    <property type="entry name" value="MdtA-like_HH"/>
</dbReference>
<organism evidence="8 9">
    <name type="scientific">Aliarcobacter trophiarum LMG 25534</name>
    <dbReference type="NCBI Taxonomy" id="1032241"/>
    <lineage>
        <taxon>Bacteria</taxon>
        <taxon>Pseudomonadati</taxon>
        <taxon>Campylobacterota</taxon>
        <taxon>Epsilonproteobacteria</taxon>
        <taxon>Campylobacterales</taxon>
        <taxon>Arcobacteraceae</taxon>
        <taxon>Aliarcobacter</taxon>
    </lineage>
</organism>
<dbReference type="InterPro" id="IPR058627">
    <property type="entry name" value="MdtA-like_C"/>
</dbReference>
<dbReference type="Gene3D" id="2.40.420.20">
    <property type="match status" value="1"/>
</dbReference>
<dbReference type="Gene3D" id="1.10.287.470">
    <property type="entry name" value="Helix hairpin bin"/>
    <property type="match status" value="1"/>
</dbReference>
<dbReference type="GO" id="GO:0005886">
    <property type="term" value="C:plasma membrane"/>
    <property type="evidence" value="ECO:0007669"/>
    <property type="project" value="TreeGrafter"/>
</dbReference>
<dbReference type="GO" id="GO:0046677">
    <property type="term" value="P:response to antibiotic"/>
    <property type="evidence" value="ECO:0007669"/>
    <property type="project" value="TreeGrafter"/>
</dbReference>
<evidence type="ECO:0000259" key="5">
    <source>
        <dbReference type="Pfam" id="PF25917"/>
    </source>
</evidence>
<dbReference type="Pfam" id="PF25917">
    <property type="entry name" value="BSH_RND"/>
    <property type="match status" value="1"/>
</dbReference>
<dbReference type="PANTHER" id="PTHR30158">
    <property type="entry name" value="ACRA/E-RELATED COMPONENT OF DRUG EFFLUX TRANSPORTER"/>
    <property type="match status" value="1"/>
</dbReference>
<dbReference type="SUPFAM" id="SSF111369">
    <property type="entry name" value="HlyD-like secretion proteins"/>
    <property type="match status" value="1"/>
</dbReference>
<dbReference type="Pfam" id="PF25876">
    <property type="entry name" value="HH_MFP_RND"/>
    <property type="match status" value="1"/>
</dbReference>
<keyword evidence="3" id="KW-0175">Coiled coil</keyword>
<feature type="domain" description="Multidrug resistance protein MdtA-like beta-barrel" evidence="6">
    <location>
        <begin position="223"/>
        <end position="305"/>
    </location>
</feature>
<gene>
    <name evidence="8" type="ORF">ATR_1951</name>
</gene>
<dbReference type="InterPro" id="IPR006143">
    <property type="entry name" value="RND_pump_MFP"/>
</dbReference>
<comment type="subcellular location">
    <subcellularLocation>
        <location evidence="1">Cell envelope</location>
    </subcellularLocation>
</comment>
<dbReference type="InterPro" id="IPR058626">
    <property type="entry name" value="MdtA-like_b-barrel"/>
</dbReference>
<feature type="domain" description="Multidrug resistance protein MdtA-like barrel-sandwich hybrid" evidence="5">
    <location>
        <begin position="78"/>
        <end position="218"/>
    </location>
</feature>
<dbReference type="InterPro" id="IPR058625">
    <property type="entry name" value="MdtA-like_BSH"/>
</dbReference>
<dbReference type="NCBIfam" id="TIGR01730">
    <property type="entry name" value="RND_mfp"/>
    <property type="match status" value="1"/>
</dbReference>
<dbReference type="KEGG" id="atp:ATR_1951"/>
<evidence type="ECO:0000256" key="2">
    <source>
        <dbReference type="ARBA" id="ARBA00009477"/>
    </source>
</evidence>
<dbReference type="Pfam" id="PF25967">
    <property type="entry name" value="RND-MFP_C"/>
    <property type="match status" value="1"/>
</dbReference>
<evidence type="ECO:0000313" key="9">
    <source>
        <dbReference type="Proteomes" id="UP000254504"/>
    </source>
</evidence>
<feature type="domain" description="Multidrug resistance protein MdtA-like alpha-helical hairpin" evidence="4">
    <location>
        <begin position="118"/>
        <end position="184"/>
    </location>
</feature>
<dbReference type="Pfam" id="PF25944">
    <property type="entry name" value="Beta-barrel_RND"/>
    <property type="match status" value="1"/>
</dbReference>
<evidence type="ECO:0000256" key="1">
    <source>
        <dbReference type="ARBA" id="ARBA00004196"/>
    </source>
</evidence>
<dbReference type="Proteomes" id="UP000254504">
    <property type="component" value="Chromosome"/>
</dbReference>
<reference evidence="8 9" key="1">
    <citation type="submission" date="2018-07" db="EMBL/GenBank/DDBJ databases">
        <title>Complete genome of the Arcobacter trophiarum type strain LMG 25534.</title>
        <authorList>
            <person name="Miller W.G."/>
            <person name="Yee E."/>
        </authorList>
    </citation>
    <scope>NUCLEOTIDE SEQUENCE [LARGE SCALE GENOMIC DNA]</scope>
    <source>
        <strain evidence="8 9">LMG 25534</strain>
    </source>
</reference>
<dbReference type="GO" id="GO:0022857">
    <property type="term" value="F:transmembrane transporter activity"/>
    <property type="evidence" value="ECO:0007669"/>
    <property type="project" value="InterPro"/>
</dbReference>
<dbReference type="PANTHER" id="PTHR30158:SF3">
    <property type="entry name" value="MULTIDRUG EFFLUX PUMP SUBUNIT ACRA-RELATED"/>
    <property type="match status" value="1"/>
</dbReference>
<evidence type="ECO:0000259" key="6">
    <source>
        <dbReference type="Pfam" id="PF25944"/>
    </source>
</evidence>
<evidence type="ECO:0000313" key="8">
    <source>
        <dbReference type="EMBL" id="AXK49759.1"/>
    </source>
</evidence>
<name>A0AAD0VN26_9BACT</name>
<feature type="domain" description="Multidrug resistance protein MdtA-like C-terminal permuted SH3" evidence="7">
    <location>
        <begin position="312"/>
        <end position="371"/>
    </location>
</feature>
<feature type="coiled-coil region" evidence="3">
    <location>
        <begin position="117"/>
        <end position="179"/>
    </location>
</feature>
<dbReference type="GO" id="GO:0030313">
    <property type="term" value="C:cell envelope"/>
    <property type="evidence" value="ECO:0007669"/>
    <property type="project" value="UniProtKB-SubCell"/>
</dbReference>
<dbReference type="EMBL" id="CP031367">
    <property type="protein sequence ID" value="AXK49759.1"/>
    <property type="molecule type" value="Genomic_DNA"/>
</dbReference>
<accession>A0AAD0VN26</accession>